<dbReference type="EMBL" id="AP026830">
    <property type="protein sequence ID" value="BDR92370.1"/>
    <property type="molecule type" value="Genomic_DNA"/>
</dbReference>
<comment type="catalytic activity">
    <reaction evidence="7 8">
        <text>5-O-(1-carboxyvinyl)-3-phosphoshikimate = chorismate + phosphate</text>
        <dbReference type="Rhea" id="RHEA:21020"/>
        <dbReference type="ChEBI" id="CHEBI:29748"/>
        <dbReference type="ChEBI" id="CHEBI:43474"/>
        <dbReference type="ChEBI" id="CHEBI:57701"/>
        <dbReference type="EC" id="4.2.3.5"/>
    </reaction>
</comment>
<reference evidence="12" key="3">
    <citation type="submission" date="2022-09" db="EMBL/GenBank/DDBJ databases">
        <title>Complete genome sequence of Vulcanisaeta souniana.</title>
        <authorList>
            <person name="Kato S."/>
            <person name="Itoh T."/>
            <person name="Ohkuma M."/>
        </authorList>
    </citation>
    <scope>NUCLEOTIDE SEQUENCE [LARGE SCALE GENOMIC DNA]</scope>
    <source>
        <strain evidence="12">JCM 11219</strain>
    </source>
</reference>
<keyword evidence="12" id="KW-1185">Reference proteome</keyword>
<dbReference type="Proteomes" id="UP000657075">
    <property type="component" value="Unassembled WGS sequence"/>
</dbReference>
<feature type="binding site" evidence="7">
    <location>
        <position position="287"/>
    </location>
    <ligand>
        <name>FMN</name>
        <dbReference type="ChEBI" id="CHEBI:58210"/>
    </ligand>
</feature>
<sequence>MGSVFGRMFRVMSFGESHGPAVGVVVDGVPAGVVIDESFIGRELGRRRFCQLPILNPRCEDEEFQILSGVKDGFTEGTPIAVVVWNKRAISDYYNELWMKPRPGHADLAYYLKFGRFYDHRGGGRASGRETVARIVAGAIAKTVLKQTINVDVASHLVELGGVAISREDYTFEDVVKSWEKPLPMVDDDAVRRTIDVLVNTVKEGDSVGGIGEVLTTEVPPGLGEPVFDKLKADLAKAVMSIGSTVGVEFGLGFRLARMKGSEANDQIVLRNGRPRLETNRVGGTLGGMSIGEPIRFRVAFRPTPSIRKPQRTVDLERMTEAVITFRGRYDVSTAPKAILAAEAMTAIVLVDHAMRAGLIPRAIRK</sequence>
<comment type="similarity">
    <text evidence="2 7 8">Belongs to the chorismate synthase family.</text>
</comment>
<dbReference type="CDD" id="cd07304">
    <property type="entry name" value="Chorismate_synthase"/>
    <property type="match status" value="1"/>
</dbReference>
<evidence type="ECO:0000256" key="8">
    <source>
        <dbReference type="RuleBase" id="RU000605"/>
    </source>
</evidence>
<evidence type="ECO:0000313" key="10">
    <source>
        <dbReference type="EMBL" id="GGI75039.1"/>
    </source>
</evidence>
<name>A0A830EDN1_9CREN</name>
<dbReference type="SUPFAM" id="SSF103263">
    <property type="entry name" value="Chorismate synthase, AroC"/>
    <property type="match status" value="1"/>
</dbReference>
<dbReference type="InterPro" id="IPR035904">
    <property type="entry name" value="Chorismate_synth_AroC_sf"/>
</dbReference>
<reference evidence="10" key="1">
    <citation type="journal article" date="2014" name="Int. J. Syst. Evol. Microbiol.">
        <title>Complete genome sequence of Corynebacterium casei LMG S-19264T (=DSM 44701T), isolated from a smear-ripened cheese.</title>
        <authorList>
            <consortium name="US DOE Joint Genome Institute (JGI-PGF)"/>
            <person name="Walter F."/>
            <person name="Albersmeier A."/>
            <person name="Kalinowski J."/>
            <person name="Ruckert C."/>
        </authorList>
    </citation>
    <scope>NUCLEOTIDE SEQUENCE</scope>
    <source>
        <strain evidence="10">JCM 11219</strain>
    </source>
</reference>
<keyword evidence="7" id="KW-0521">NADP</keyword>
<dbReference type="GO" id="GO:0009073">
    <property type="term" value="P:aromatic amino acid family biosynthetic process"/>
    <property type="evidence" value="ECO:0007669"/>
    <property type="project" value="UniProtKB-KW"/>
</dbReference>
<keyword evidence="7" id="KW-0285">Flavoprotein</keyword>
<evidence type="ECO:0000256" key="6">
    <source>
        <dbReference type="ARBA" id="ARBA00023239"/>
    </source>
</evidence>
<protein>
    <recommendedName>
        <fullName evidence="3 7">Chorismate synthase</fullName>
        <shortName evidence="7">CS</shortName>
        <ecNumber evidence="3 7">4.2.3.5</ecNumber>
    </recommendedName>
    <alternativeName>
        <fullName evidence="7">5-enolpyruvylshikimate-3-phosphate phospholyase</fullName>
    </alternativeName>
</protein>
<dbReference type="GO" id="GO:0005829">
    <property type="term" value="C:cytosol"/>
    <property type="evidence" value="ECO:0007669"/>
    <property type="project" value="TreeGrafter"/>
</dbReference>
<evidence type="ECO:0000256" key="2">
    <source>
        <dbReference type="ARBA" id="ARBA00008014"/>
    </source>
</evidence>
<evidence type="ECO:0000313" key="11">
    <source>
        <dbReference type="Proteomes" id="UP000657075"/>
    </source>
</evidence>
<dbReference type="EMBL" id="BMNM01000003">
    <property type="protein sequence ID" value="GGI75039.1"/>
    <property type="molecule type" value="Genomic_DNA"/>
</dbReference>
<dbReference type="Gene3D" id="3.60.150.10">
    <property type="entry name" value="Chorismate synthase AroC"/>
    <property type="match status" value="1"/>
</dbReference>
<evidence type="ECO:0000256" key="4">
    <source>
        <dbReference type="ARBA" id="ARBA00022605"/>
    </source>
</evidence>
<evidence type="ECO:0000256" key="3">
    <source>
        <dbReference type="ARBA" id="ARBA00013036"/>
    </source>
</evidence>
<keyword evidence="5 7" id="KW-0057">Aromatic amino acid biosynthesis</keyword>
<dbReference type="InterPro" id="IPR020541">
    <property type="entry name" value="Chorismate_synthase_CS"/>
</dbReference>
<evidence type="ECO:0000313" key="9">
    <source>
        <dbReference type="EMBL" id="BDR92370.1"/>
    </source>
</evidence>
<keyword evidence="4 7" id="KW-0028">Amino-acid biosynthesis</keyword>
<comment type="cofactor">
    <cofactor evidence="7 8">
        <name>FMNH2</name>
        <dbReference type="ChEBI" id="CHEBI:57618"/>
    </cofactor>
    <text evidence="7 8">Reduced FMN (FMNH(2)).</text>
</comment>
<dbReference type="PANTHER" id="PTHR21085">
    <property type="entry name" value="CHORISMATE SYNTHASE"/>
    <property type="match status" value="1"/>
</dbReference>
<reference evidence="9" key="4">
    <citation type="journal article" date="2023" name="Microbiol. Resour. Announc.">
        <title>Complete Genome Sequence of Vulcanisaeta souniana Strain IC-059, a Hyperthermophilic Archaeon Isolated from Hot Spring Water in Japan.</title>
        <authorList>
            <person name="Kato S."/>
            <person name="Itoh T."/>
            <person name="Wu L."/>
            <person name="Ma J."/>
            <person name="Ohkuma M."/>
        </authorList>
    </citation>
    <scope>NUCLEOTIDE SEQUENCE</scope>
    <source>
        <strain evidence="9">JCM 11219</strain>
    </source>
</reference>
<evidence type="ECO:0000256" key="5">
    <source>
        <dbReference type="ARBA" id="ARBA00023141"/>
    </source>
</evidence>
<dbReference type="GO" id="GO:0004107">
    <property type="term" value="F:chorismate synthase activity"/>
    <property type="evidence" value="ECO:0007669"/>
    <property type="project" value="UniProtKB-UniRule"/>
</dbReference>
<dbReference type="OrthoDB" id="33049at2157"/>
<feature type="binding site" evidence="7">
    <location>
        <begin position="125"/>
        <end position="127"/>
    </location>
    <ligand>
        <name>FMN</name>
        <dbReference type="ChEBI" id="CHEBI:58210"/>
    </ligand>
</feature>
<comment type="function">
    <text evidence="7">Catalyzes the anti-1,4-elimination of the C-3 phosphate and the C-6 proR hydrogen from 5-enolpyruvylshikimate-3-phosphate (EPSP) to yield chorismate, which is the branch point compound that serves as the starting substrate for the three terminal pathways of aromatic amino acid biosynthesis. This reaction introduces a second double bond into the aromatic ring system.</text>
</comment>
<dbReference type="GO" id="GO:0010181">
    <property type="term" value="F:FMN binding"/>
    <property type="evidence" value="ECO:0007669"/>
    <property type="project" value="TreeGrafter"/>
</dbReference>
<evidence type="ECO:0000256" key="7">
    <source>
        <dbReference type="HAMAP-Rule" id="MF_00300"/>
    </source>
</evidence>
<keyword evidence="6 7" id="KW-0456">Lyase</keyword>
<dbReference type="HAMAP" id="MF_00300">
    <property type="entry name" value="Chorismate_synth"/>
    <property type="match status" value="1"/>
</dbReference>
<reference evidence="10" key="2">
    <citation type="submission" date="2020-09" db="EMBL/GenBank/DDBJ databases">
        <authorList>
            <person name="Sun Q."/>
            <person name="Ohkuma M."/>
        </authorList>
    </citation>
    <scope>NUCLEOTIDE SEQUENCE</scope>
    <source>
        <strain evidence="10">JCM 11219</strain>
    </source>
</reference>
<dbReference type="GO" id="GO:0008652">
    <property type="term" value="P:amino acid biosynthetic process"/>
    <property type="evidence" value="ECO:0007669"/>
    <property type="project" value="UniProtKB-KW"/>
</dbReference>
<comment type="caution">
    <text evidence="7">Lacks conserved residue(s) required for the propagation of feature annotation.</text>
</comment>
<dbReference type="NCBIfam" id="NF003793">
    <property type="entry name" value="PRK05382.1"/>
    <property type="match status" value="1"/>
</dbReference>
<evidence type="ECO:0000256" key="1">
    <source>
        <dbReference type="ARBA" id="ARBA00005044"/>
    </source>
</evidence>
<dbReference type="Pfam" id="PF01264">
    <property type="entry name" value="Chorismate_synt"/>
    <property type="match status" value="1"/>
</dbReference>
<proteinExistence type="inferred from homology"/>
<feature type="binding site" evidence="7">
    <location>
        <position position="329"/>
    </location>
    <ligand>
        <name>FMN</name>
        <dbReference type="ChEBI" id="CHEBI:58210"/>
    </ligand>
</feature>
<dbReference type="GO" id="GO:0009423">
    <property type="term" value="P:chorismate biosynthetic process"/>
    <property type="evidence" value="ECO:0007669"/>
    <property type="project" value="UniProtKB-UniRule"/>
</dbReference>
<evidence type="ECO:0000313" key="12">
    <source>
        <dbReference type="Proteomes" id="UP001060771"/>
    </source>
</evidence>
<dbReference type="EC" id="4.2.3.5" evidence="3 7"/>
<gene>
    <name evidence="7" type="primary">aroC</name>
    <name evidence="10" type="ORF">GCM10007112_09810</name>
    <name evidence="9" type="ORF">Vsou_14630</name>
</gene>
<dbReference type="Proteomes" id="UP001060771">
    <property type="component" value="Chromosome"/>
</dbReference>
<keyword evidence="7" id="KW-0288">FMN</keyword>
<keyword evidence="7" id="KW-0274">FAD</keyword>
<dbReference type="InterPro" id="IPR000453">
    <property type="entry name" value="Chorismate_synth"/>
</dbReference>
<dbReference type="NCBIfam" id="TIGR00033">
    <property type="entry name" value="aroC"/>
    <property type="match status" value="1"/>
</dbReference>
<feature type="binding site" evidence="7">
    <location>
        <position position="47"/>
    </location>
    <ligand>
        <name>NADP(+)</name>
        <dbReference type="ChEBI" id="CHEBI:58349"/>
    </ligand>
</feature>
<dbReference type="UniPathway" id="UPA00053">
    <property type="reaction ID" value="UER00090"/>
</dbReference>
<dbReference type="PIRSF" id="PIRSF001456">
    <property type="entry name" value="Chorismate_synth"/>
    <property type="match status" value="1"/>
</dbReference>
<comment type="pathway">
    <text evidence="1 7 8">Metabolic intermediate biosynthesis; chorismate biosynthesis; chorismate from D-erythrose 4-phosphate and phosphoenolpyruvate: step 7/7.</text>
</comment>
<dbReference type="PROSITE" id="PS00787">
    <property type="entry name" value="CHORISMATE_SYNTHASE_1"/>
    <property type="match status" value="1"/>
</dbReference>
<dbReference type="GeneID" id="76207011"/>
<dbReference type="AlphaFoldDB" id="A0A830EDN1"/>
<organism evidence="10 11">
    <name type="scientific">Vulcanisaeta souniana JCM 11219</name>
    <dbReference type="NCBI Taxonomy" id="1293586"/>
    <lineage>
        <taxon>Archaea</taxon>
        <taxon>Thermoproteota</taxon>
        <taxon>Thermoprotei</taxon>
        <taxon>Thermoproteales</taxon>
        <taxon>Thermoproteaceae</taxon>
        <taxon>Vulcanisaeta</taxon>
    </lineage>
</organism>
<accession>A0A830EDN1</accession>
<dbReference type="PANTHER" id="PTHR21085:SF0">
    <property type="entry name" value="CHORISMATE SYNTHASE"/>
    <property type="match status" value="1"/>
</dbReference>
<dbReference type="RefSeq" id="WP_188602935.1">
    <property type="nucleotide sequence ID" value="NZ_AP026830.1"/>
</dbReference>